<evidence type="ECO:0008006" key="3">
    <source>
        <dbReference type="Google" id="ProtNLM"/>
    </source>
</evidence>
<name>A0A163PVN8_9BACL</name>
<dbReference type="EMBL" id="LRFC01000038">
    <property type="protein sequence ID" value="KZE64202.1"/>
    <property type="molecule type" value="Genomic_DNA"/>
</dbReference>
<accession>A0A163PVN8</accession>
<gene>
    <name evidence="1" type="ORF">AWM68_13950</name>
</gene>
<evidence type="ECO:0000313" key="2">
    <source>
        <dbReference type="Proteomes" id="UP000076567"/>
    </source>
</evidence>
<dbReference type="AlphaFoldDB" id="A0A163PVN8"/>
<proteinExistence type="predicted"/>
<dbReference type="CDD" id="cd00229">
    <property type="entry name" value="SGNH_hydrolase"/>
    <property type="match status" value="1"/>
</dbReference>
<reference evidence="2" key="1">
    <citation type="submission" date="2016-01" db="EMBL/GenBank/DDBJ databases">
        <title>Draft genome of Chromobacterium sp. F49.</title>
        <authorList>
            <person name="Hong K.W."/>
        </authorList>
    </citation>
    <scope>NUCLEOTIDE SEQUENCE [LARGE SCALE GENOMIC DNA]</scope>
    <source>
        <strain evidence="2">P7IIIA</strain>
    </source>
</reference>
<comment type="caution">
    <text evidence="1">The sequence shown here is derived from an EMBL/GenBank/DDBJ whole genome shotgun (WGS) entry which is preliminary data.</text>
</comment>
<dbReference type="Proteomes" id="UP000076567">
    <property type="component" value="Unassembled WGS sequence"/>
</dbReference>
<dbReference type="InterPro" id="IPR036514">
    <property type="entry name" value="SGNH_hydro_sf"/>
</dbReference>
<dbReference type="OrthoDB" id="2451965at2"/>
<dbReference type="RefSeq" id="WP_066245330.1">
    <property type="nucleotide sequence ID" value="NZ_LRFC01000038.1"/>
</dbReference>
<dbReference type="SUPFAM" id="SSF52266">
    <property type="entry name" value="SGNH hydrolase"/>
    <property type="match status" value="1"/>
</dbReference>
<keyword evidence="2" id="KW-1185">Reference proteome</keyword>
<sequence length="206" mass="23678">MKEVVHFKNAPKDLSERYNQKKAAGEVFAFHLIGSTNTSQDEGTWAKVFTSEMKNIYKEDISIQTSSFAKYTSTELIKNKIYDDITAIKADVVLIEPPLLNDNEGISMKDTLYVLSNMIADIRTTNPESIILLQPSNPIFSPEKYANQIAELEQYAKDKNVSYLNHWTSWPSVDSEEIKDYYDSRTLMPNEKGHKLWADYMISLFK</sequence>
<organism evidence="1 2">
    <name type="scientific">Fictibacillus phosphorivorans</name>
    <dbReference type="NCBI Taxonomy" id="1221500"/>
    <lineage>
        <taxon>Bacteria</taxon>
        <taxon>Bacillati</taxon>
        <taxon>Bacillota</taxon>
        <taxon>Bacilli</taxon>
        <taxon>Bacillales</taxon>
        <taxon>Fictibacillaceae</taxon>
        <taxon>Fictibacillus</taxon>
    </lineage>
</organism>
<dbReference type="Gene3D" id="3.40.50.1110">
    <property type="entry name" value="SGNH hydrolase"/>
    <property type="match status" value="1"/>
</dbReference>
<protein>
    <recommendedName>
        <fullName evidence="3">SGNH/GDSL hydrolase family protein</fullName>
    </recommendedName>
</protein>
<evidence type="ECO:0000313" key="1">
    <source>
        <dbReference type="EMBL" id="KZE64202.1"/>
    </source>
</evidence>